<evidence type="ECO:0000313" key="2">
    <source>
        <dbReference type="Proteomes" id="UP001497700"/>
    </source>
</evidence>
<name>A0ACB9Z3P8_9PEZI</name>
<evidence type="ECO:0000313" key="1">
    <source>
        <dbReference type="EMBL" id="KAI4865858.1"/>
    </source>
</evidence>
<dbReference type="Proteomes" id="UP001497700">
    <property type="component" value="Unassembled WGS sequence"/>
</dbReference>
<dbReference type="EMBL" id="MU393466">
    <property type="protein sequence ID" value="KAI4865858.1"/>
    <property type="molecule type" value="Genomic_DNA"/>
</dbReference>
<keyword evidence="2" id="KW-1185">Reference proteome</keyword>
<proteinExistence type="predicted"/>
<accession>A0ACB9Z3P8</accession>
<sequence length="204" mass="23400">MAPTRPSESNNGENLTLRAYNGRDFIPIRIRSRHRQQEILIDPTVMIVVPHPFRRGILVFLRERRSFAKFGQQLLGEYQTSRALGDSLNELEVAVPSTWTARNTNDAEEKIRTRVVDIKSSMAMEHQQYPRHPRHRRPKKQLPAQTPPSSREPGSFDSTARKTTAIVLYLPDDRLNDESAYVRYRTISSYDHSSGVSRGSNEGQ</sequence>
<reference evidence="1 2" key="1">
    <citation type="journal article" date="2022" name="New Phytol.">
        <title>Ecological generalism drives hyperdiversity of secondary metabolite gene clusters in xylarialean endophytes.</title>
        <authorList>
            <person name="Franco M.E.E."/>
            <person name="Wisecaver J.H."/>
            <person name="Arnold A.E."/>
            <person name="Ju Y.M."/>
            <person name="Slot J.C."/>
            <person name="Ahrendt S."/>
            <person name="Moore L.P."/>
            <person name="Eastman K.E."/>
            <person name="Scott K."/>
            <person name="Konkel Z."/>
            <person name="Mondo S.J."/>
            <person name="Kuo A."/>
            <person name="Hayes R.D."/>
            <person name="Haridas S."/>
            <person name="Andreopoulos B."/>
            <person name="Riley R."/>
            <person name="LaButti K."/>
            <person name="Pangilinan J."/>
            <person name="Lipzen A."/>
            <person name="Amirebrahimi M."/>
            <person name="Yan J."/>
            <person name="Adam C."/>
            <person name="Keymanesh K."/>
            <person name="Ng V."/>
            <person name="Louie K."/>
            <person name="Northen T."/>
            <person name="Drula E."/>
            <person name="Henrissat B."/>
            <person name="Hsieh H.M."/>
            <person name="Youens-Clark K."/>
            <person name="Lutzoni F."/>
            <person name="Miadlikowska J."/>
            <person name="Eastwood D.C."/>
            <person name="Hamelin R.C."/>
            <person name="Grigoriev I.V."/>
            <person name="U'Ren J.M."/>
        </authorList>
    </citation>
    <scope>NUCLEOTIDE SEQUENCE [LARGE SCALE GENOMIC DNA]</scope>
    <source>
        <strain evidence="1 2">CBS 119005</strain>
    </source>
</reference>
<organism evidence="1 2">
    <name type="scientific">Hypoxylon rubiginosum</name>
    <dbReference type="NCBI Taxonomy" id="110542"/>
    <lineage>
        <taxon>Eukaryota</taxon>
        <taxon>Fungi</taxon>
        <taxon>Dikarya</taxon>
        <taxon>Ascomycota</taxon>
        <taxon>Pezizomycotina</taxon>
        <taxon>Sordariomycetes</taxon>
        <taxon>Xylariomycetidae</taxon>
        <taxon>Xylariales</taxon>
        <taxon>Hypoxylaceae</taxon>
        <taxon>Hypoxylon</taxon>
    </lineage>
</organism>
<comment type="caution">
    <text evidence="1">The sequence shown here is derived from an EMBL/GenBank/DDBJ whole genome shotgun (WGS) entry which is preliminary data.</text>
</comment>
<gene>
    <name evidence="1" type="ORF">F4820DRAFT_447631</name>
</gene>
<protein>
    <submittedName>
        <fullName evidence="1">Uncharacterized protein</fullName>
    </submittedName>
</protein>